<evidence type="ECO:0000259" key="2">
    <source>
        <dbReference type="Pfam" id="PF00534"/>
    </source>
</evidence>
<dbReference type="Pfam" id="PF00534">
    <property type="entry name" value="Glycos_transf_1"/>
    <property type="match status" value="1"/>
</dbReference>
<keyword evidence="1" id="KW-0808">Transferase</keyword>
<accession>A0ABR9VS59</accession>
<proteinExistence type="predicted"/>
<dbReference type="PANTHER" id="PTHR46401:SF2">
    <property type="entry name" value="GLYCOSYLTRANSFERASE WBBK-RELATED"/>
    <property type="match status" value="1"/>
</dbReference>
<keyword evidence="5" id="KW-1185">Reference proteome</keyword>
<protein>
    <submittedName>
        <fullName evidence="4">Glycosyltransferase family 4 protein</fullName>
    </submittedName>
</protein>
<dbReference type="InterPro" id="IPR028098">
    <property type="entry name" value="Glyco_trans_4-like_N"/>
</dbReference>
<dbReference type="RefSeq" id="WP_194019844.1">
    <property type="nucleotide sequence ID" value="NZ_JADEVV010000025.1"/>
</dbReference>
<dbReference type="CDD" id="cd03809">
    <property type="entry name" value="GT4_MtfB-like"/>
    <property type="match status" value="1"/>
</dbReference>
<dbReference type="Proteomes" id="UP000658720">
    <property type="component" value="Unassembled WGS sequence"/>
</dbReference>
<dbReference type="SUPFAM" id="SSF53756">
    <property type="entry name" value="UDP-Glycosyltransferase/glycogen phosphorylase"/>
    <property type="match status" value="1"/>
</dbReference>
<dbReference type="InterPro" id="IPR001296">
    <property type="entry name" value="Glyco_trans_1"/>
</dbReference>
<dbReference type="EMBL" id="JADEVV010000025">
    <property type="protein sequence ID" value="MBE9254191.1"/>
    <property type="molecule type" value="Genomic_DNA"/>
</dbReference>
<feature type="domain" description="Glycosyltransferase subfamily 4-like N-terminal" evidence="3">
    <location>
        <begin position="62"/>
        <end position="172"/>
    </location>
</feature>
<dbReference type="Gene3D" id="3.40.50.2000">
    <property type="entry name" value="Glycogen Phosphorylase B"/>
    <property type="match status" value="2"/>
</dbReference>
<evidence type="ECO:0000313" key="4">
    <source>
        <dbReference type="EMBL" id="MBE9254191.1"/>
    </source>
</evidence>
<reference evidence="4 5" key="1">
    <citation type="submission" date="2020-10" db="EMBL/GenBank/DDBJ databases">
        <authorList>
            <person name="Castelo-Branco R."/>
            <person name="Eusebio N."/>
            <person name="Adriana R."/>
            <person name="Vieira A."/>
            <person name="Brugerolle De Fraissinette N."/>
            <person name="Rezende De Castro R."/>
            <person name="Schneider M.P."/>
            <person name="Vasconcelos V."/>
            <person name="Leao P.N."/>
        </authorList>
    </citation>
    <scope>NUCLEOTIDE SEQUENCE [LARGE SCALE GENOMIC DNA]</scope>
    <source>
        <strain evidence="4 5">LEGE 00031</strain>
    </source>
</reference>
<gene>
    <name evidence="4" type="ORF">IQ217_10125</name>
</gene>
<dbReference type="PANTHER" id="PTHR46401">
    <property type="entry name" value="GLYCOSYLTRANSFERASE WBBK-RELATED"/>
    <property type="match status" value="1"/>
</dbReference>
<comment type="caution">
    <text evidence="4">The sequence shown here is derived from an EMBL/GenBank/DDBJ whole genome shotgun (WGS) entry which is preliminary data.</text>
</comment>
<feature type="domain" description="Glycosyl transferase family 1" evidence="2">
    <location>
        <begin position="182"/>
        <end position="341"/>
    </location>
</feature>
<sequence length="365" mass="40836">MADSHLLINLSFLLAQPTGLSVYASNVFPHLKSLNPTLLTSHMVANFACQTVPNNLTPAQGSRGHFNRLVWTQFQLPKLCQQLKASLLFSPIPEAPLWSGCRTVVMVHDLIPLRFPHWKSPLTSYCKFYLPLVLGQAEHILCNSQATADDVVDYFQIPASKITPIALGYDREHFQLGEDNLPSREKPYFLFVGRHDPHKNVARLIEAFARFIQTTNNRDVELILAGPTDRRYTPKLMTLAEQLGIGPLVHCLDYVSYDQLRQLYRQAIALVFPSLWEGFGFPVLEAMACGTVVITSSVSSLPEVAGDAALLVDPFNVGEIYQAMEQVWKDDSLRQQLQQQGLARAGAFSWEKTGHLTTDALANYL</sequence>
<dbReference type="Pfam" id="PF13439">
    <property type="entry name" value="Glyco_transf_4"/>
    <property type="match status" value="1"/>
</dbReference>
<organism evidence="4 5">
    <name type="scientific">Synechocystis salina LEGE 00031</name>
    <dbReference type="NCBI Taxonomy" id="1828736"/>
    <lineage>
        <taxon>Bacteria</taxon>
        <taxon>Bacillati</taxon>
        <taxon>Cyanobacteriota</taxon>
        <taxon>Cyanophyceae</taxon>
        <taxon>Synechococcales</taxon>
        <taxon>Merismopediaceae</taxon>
        <taxon>Synechocystis</taxon>
    </lineage>
</organism>
<name>A0ABR9VS59_9SYNC</name>
<evidence type="ECO:0000313" key="5">
    <source>
        <dbReference type="Proteomes" id="UP000658720"/>
    </source>
</evidence>
<evidence type="ECO:0000256" key="1">
    <source>
        <dbReference type="ARBA" id="ARBA00022679"/>
    </source>
</evidence>
<evidence type="ECO:0000259" key="3">
    <source>
        <dbReference type="Pfam" id="PF13439"/>
    </source>
</evidence>